<dbReference type="PROSITE" id="PS51257">
    <property type="entry name" value="PROKAR_LIPOPROTEIN"/>
    <property type="match status" value="1"/>
</dbReference>
<dbReference type="RefSeq" id="WP_186935700.1">
    <property type="nucleotide sequence ID" value="NZ_JACOPS010000004.1"/>
</dbReference>
<evidence type="ECO:0000313" key="5">
    <source>
        <dbReference type="Proteomes" id="UP000636755"/>
    </source>
</evidence>
<dbReference type="InterPro" id="IPR023795">
    <property type="entry name" value="Serpin_CS"/>
</dbReference>
<dbReference type="PROSITE" id="PS00284">
    <property type="entry name" value="SERPIN"/>
    <property type="match status" value="1"/>
</dbReference>
<dbReference type="Gene3D" id="3.30.497.10">
    <property type="entry name" value="Antithrombin, subunit I, domain 2"/>
    <property type="match status" value="1"/>
</dbReference>
<evidence type="ECO:0000259" key="3">
    <source>
        <dbReference type="SMART" id="SM00093"/>
    </source>
</evidence>
<keyword evidence="5" id="KW-1185">Reference proteome</keyword>
<sequence>MKRTISALLCAGLIAVTFTACSSADSFSDKENLSKNVERNSDTETTFNYSDGAVSAPTEYNSYSSEVSDFELKLFRNYYKNNSDKKSFVFAPANTALTLGLLANGAAKQSQTNIVNALSDELVLDSENQCSSYFQSRLKAFSSDGTNTDENGKNSEKAYVKLNQSMFFNDTVDIRKNFLKANADFYGANIFRFVFSDENAVKKVNSVLGENAVTSLDNSNNLFCTSTSDIYDEWLNAYEKDAVADGTFYSESGEKTVKYMTSAENYIHTDKAQGIIKYMRNTPVKFVAIMPNEDTSLESYISSMTYLEYSDMLDSFKITSLTNASVPEFSIKSDGKPTSLKSELENCGLADIFTDSINLSNITLSDDLFVNDISEIQPSVTVNSAGIGGGESVKATVTANTLKSDSKTTDSSLKFDRPFIFMLIDNESNIPLYIGTVDF</sequence>
<evidence type="ECO:0000313" key="4">
    <source>
        <dbReference type="EMBL" id="MBC5728591.1"/>
    </source>
</evidence>
<dbReference type="InterPro" id="IPR000215">
    <property type="entry name" value="Serpin_fam"/>
</dbReference>
<dbReference type="SMART" id="SM00093">
    <property type="entry name" value="SERPIN"/>
    <property type="match status" value="1"/>
</dbReference>
<evidence type="ECO:0000256" key="1">
    <source>
        <dbReference type="RuleBase" id="RU000411"/>
    </source>
</evidence>
<protein>
    <recommendedName>
        <fullName evidence="3">Serpin domain-containing protein</fullName>
    </recommendedName>
</protein>
<dbReference type="Gene3D" id="2.30.39.10">
    <property type="entry name" value="Alpha-1-antitrypsin, domain 1"/>
    <property type="match status" value="1"/>
</dbReference>
<dbReference type="Proteomes" id="UP000636755">
    <property type="component" value="Unassembled WGS sequence"/>
</dbReference>
<organism evidence="4 5">
    <name type="scientific">Ruminococcus intestinalis</name>
    <dbReference type="NCBI Taxonomy" id="2763066"/>
    <lineage>
        <taxon>Bacteria</taxon>
        <taxon>Bacillati</taxon>
        <taxon>Bacillota</taxon>
        <taxon>Clostridia</taxon>
        <taxon>Eubacteriales</taxon>
        <taxon>Oscillospiraceae</taxon>
        <taxon>Ruminococcus</taxon>
    </lineage>
</organism>
<keyword evidence="2" id="KW-0732">Signal</keyword>
<dbReference type="EMBL" id="JACOPS010000004">
    <property type="protein sequence ID" value="MBC5728591.1"/>
    <property type="molecule type" value="Genomic_DNA"/>
</dbReference>
<name>A0ABR7HMF1_9FIRM</name>
<dbReference type="SUPFAM" id="SSF56574">
    <property type="entry name" value="Serpins"/>
    <property type="match status" value="1"/>
</dbReference>
<comment type="similarity">
    <text evidence="1">Belongs to the serpin family.</text>
</comment>
<dbReference type="InterPro" id="IPR042185">
    <property type="entry name" value="Serpin_sf_2"/>
</dbReference>
<proteinExistence type="inferred from homology"/>
<dbReference type="PANTHER" id="PTHR11461">
    <property type="entry name" value="SERINE PROTEASE INHIBITOR, SERPIN"/>
    <property type="match status" value="1"/>
</dbReference>
<dbReference type="InterPro" id="IPR036186">
    <property type="entry name" value="Serpin_sf"/>
</dbReference>
<gene>
    <name evidence="4" type="ORF">H8R91_08705</name>
</gene>
<dbReference type="InterPro" id="IPR042178">
    <property type="entry name" value="Serpin_sf_1"/>
</dbReference>
<dbReference type="InterPro" id="IPR023796">
    <property type="entry name" value="Serpin_dom"/>
</dbReference>
<dbReference type="PANTHER" id="PTHR11461:SF211">
    <property type="entry name" value="GH10112P-RELATED"/>
    <property type="match status" value="1"/>
</dbReference>
<dbReference type="Pfam" id="PF00079">
    <property type="entry name" value="Serpin"/>
    <property type="match status" value="1"/>
</dbReference>
<feature type="signal peptide" evidence="2">
    <location>
        <begin position="1"/>
        <end position="22"/>
    </location>
</feature>
<reference evidence="4 5" key="1">
    <citation type="submission" date="2020-08" db="EMBL/GenBank/DDBJ databases">
        <title>Genome public.</title>
        <authorList>
            <person name="Liu C."/>
            <person name="Sun Q."/>
        </authorList>
    </citation>
    <scope>NUCLEOTIDE SEQUENCE [LARGE SCALE GENOMIC DNA]</scope>
    <source>
        <strain evidence="4 5">NSJ-71</strain>
    </source>
</reference>
<evidence type="ECO:0000256" key="2">
    <source>
        <dbReference type="SAM" id="SignalP"/>
    </source>
</evidence>
<feature type="domain" description="Serpin" evidence="3">
    <location>
        <begin position="72"/>
        <end position="437"/>
    </location>
</feature>
<accession>A0ABR7HMF1</accession>
<comment type="caution">
    <text evidence="4">The sequence shown here is derived from an EMBL/GenBank/DDBJ whole genome shotgun (WGS) entry which is preliminary data.</text>
</comment>
<feature type="chain" id="PRO_5047366134" description="Serpin domain-containing protein" evidence="2">
    <location>
        <begin position="23"/>
        <end position="439"/>
    </location>
</feature>